<accession>H9UFP5</accession>
<reference evidence="6" key="1">
    <citation type="journal article" date="2013" name="Stand. Genomic Sci.">
        <title>Complete genome sequence of the halophilic bacterium Spirochaeta africana type strain (Z-7692(T)) from the alkaline Lake Magadi in the East African Rift.</title>
        <authorList>
            <person name="Liolos K."/>
            <person name="Abt B."/>
            <person name="Scheuner C."/>
            <person name="Teshima H."/>
            <person name="Held B."/>
            <person name="Lapidus A."/>
            <person name="Nolan M."/>
            <person name="Lucas S."/>
            <person name="Deshpande S."/>
            <person name="Cheng J.F."/>
            <person name="Tapia R."/>
            <person name="Goodwin L.A."/>
            <person name="Pitluck S."/>
            <person name="Pagani I."/>
            <person name="Ivanova N."/>
            <person name="Mavromatis K."/>
            <person name="Mikhailova N."/>
            <person name="Huntemann M."/>
            <person name="Pati A."/>
            <person name="Chen A."/>
            <person name="Palaniappan K."/>
            <person name="Land M."/>
            <person name="Rohde M."/>
            <person name="Tindall B.J."/>
            <person name="Detter J.C."/>
            <person name="Goker M."/>
            <person name="Bristow J."/>
            <person name="Eisen J.A."/>
            <person name="Markowitz V."/>
            <person name="Hugenholtz P."/>
            <person name="Woyke T."/>
            <person name="Klenk H.P."/>
            <person name="Kyrpides N.C."/>
        </authorList>
    </citation>
    <scope>NUCLEOTIDE SEQUENCE</scope>
    <source>
        <strain evidence="6">ATCC 700263 / DSM 8902 / Z-7692</strain>
    </source>
</reference>
<evidence type="ECO:0000313" key="5">
    <source>
        <dbReference type="EMBL" id="AFG36338.1"/>
    </source>
</evidence>
<keyword evidence="6" id="KW-1185">Reference proteome</keyword>
<dbReference type="InterPro" id="IPR050595">
    <property type="entry name" value="Bact_response_regulator"/>
</dbReference>
<proteinExistence type="predicted"/>
<name>H9UFP5_SPIAZ</name>
<sequence>MCSSHVPSARNSPLQAPADEYRPKPLPDGLTVLIADDEPLSRRTLAHFTRRLLPDCRIVTASDGEAARSCWLQHRPQVSMLDLNMPHLDGCDLVSWLRAYEQQHQLPPHHNITTLCIAITGYSAAHVGQQCRQAGFDGFLEKPVGLEDLKAALHFLQRQTTNRNPT</sequence>
<dbReference type="PROSITE" id="PS50110">
    <property type="entry name" value="RESPONSE_REGULATORY"/>
    <property type="match status" value="1"/>
</dbReference>
<dbReference type="GO" id="GO:0000160">
    <property type="term" value="P:phosphorelay signal transduction system"/>
    <property type="evidence" value="ECO:0007669"/>
    <property type="project" value="InterPro"/>
</dbReference>
<organism evidence="5 6">
    <name type="scientific">Spirochaeta africana (strain ATCC 700263 / DSM 8902 / Z-7692)</name>
    <dbReference type="NCBI Taxonomy" id="889378"/>
    <lineage>
        <taxon>Bacteria</taxon>
        <taxon>Pseudomonadati</taxon>
        <taxon>Spirochaetota</taxon>
        <taxon>Spirochaetia</taxon>
        <taxon>Spirochaetales</taxon>
        <taxon>Spirochaetaceae</taxon>
        <taxon>Spirochaeta</taxon>
    </lineage>
</organism>
<dbReference type="KEGG" id="sfc:Spiaf_0229"/>
<dbReference type="PANTHER" id="PTHR44591:SF3">
    <property type="entry name" value="RESPONSE REGULATORY DOMAIN-CONTAINING PROTEIN"/>
    <property type="match status" value="1"/>
</dbReference>
<dbReference type="HOGENOM" id="CLU_1601659_0_0_12"/>
<dbReference type="STRING" id="889378.Spiaf_0229"/>
<evidence type="ECO:0000256" key="1">
    <source>
        <dbReference type="ARBA" id="ARBA00022553"/>
    </source>
</evidence>
<evidence type="ECO:0000256" key="2">
    <source>
        <dbReference type="PROSITE-ProRule" id="PRU00169"/>
    </source>
</evidence>
<dbReference type="SUPFAM" id="SSF52172">
    <property type="entry name" value="CheY-like"/>
    <property type="match status" value="1"/>
</dbReference>
<dbReference type="Gene3D" id="3.40.50.2300">
    <property type="match status" value="1"/>
</dbReference>
<dbReference type="InterPro" id="IPR011006">
    <property type="entry name" value="CheY-like_superfamily"/>
</dbReference>
<dbReference type="Pfam" id="PF00072">
    <property type="entry name" value="Response_reg"/>
    <property type="match status" value="1"/>
</dbReference>
<gene>
    <name evidence="5" type="ordered locus">Spiaf_0229</name>
</gene>
<evidence type="ECO:0000256" key="3">
    <source>
        <dbReference type="SAM" id="MobiDB-lite"/>
    </source>
</evidence>
<dbReference type="EMBL" id="CP003282">
    <property type="protein sequence ID" value="AFG36338.1"/>
    <property type="molecule type" value="Genomic_DNA"/>
</dbReference>
<dbReference type="SMART" id="SM00448">
    <property type="entry name" value="REC"/>
    <property type="match status" value="1"/>
</dbReference>
<protein>
    <submittedName>
        <fullName evidence="5">Response regulator containing CheY-like receiver domain and AraC-type DNA-binding domain</fullName>
    </submittedName>
</protein>
<feature type="domain" description="Response regulatory" evidence="4">
    <location>
        <begin position="31"/>
        <end position="157"/>
    </location>
</feature>
<dbReference type="AlphaFoldDB" id="H9UFP5"/>
<feature type="modified residue" description="4-aspartylphosphate" evidence="2">
    <location>
        <position position="82"/>
    </location>
</feature>
<dbReference type="CDD" id="cd17546">
    <property type="entry name" value="REC_hyHK_CKI1_RcsC-like"/>
    <property type="match status" value="1"/>
</dbReference>
<dbReference type="eggNOG" id="COG0784">
    <property type="taxonomic scope" value="Bacteria"/>
</dbReference>
<dbReference type="GO" id="GO:0003677">
    <property type="term" value="F:DNA binding"/>
    <property type="evidence" value="ECO:0007669"/>
    <property type="project" value="UniProtKB-KW"/>
</dbReference>
<feature type="region of interest" description="Disordered" evidence="3">
    <location>
        <begin position="1"/>
        <end position="23"/>
    </location>
</feature>
<feature type="compositionally biased region" description="Polar residues" evidence="3">
    <location>
        <begin position="1"/>
        <end position="14"/>
    </location>
</feature>
<evidence type="ECO:0000313" key="6">
    <source>
        <dbReference type="Proteomes" id="UP000007383"/>
    </source>
</evidence>
<dbReference type="Proteomes" id="UP000007383">
    <property type="component" value="Chromosome"/>
</dbReference>
<dbReference type="PANTHER" id="PTHR44591">
    <property type="entry name" value="STRESS RESPONSE REGULATOR PROTEIN 1"/>
    <property type="match status" value="1"/>
</dbReference>
<evidence type="ECO:0000259" key="4">
    <source>
        <dbReference type="PROSITE" id="PS50110"/>
    </source>
</evidence>
<dbReference type="InterPro" id="IPR001789">
    <property type="entry name" value="Sig_transdc_resp-reg_receiver"/>
</dbReference>
<keyword evidence="5" id="KW-0238">DNA-binding</keyword>
<dbReference type="PATRIC" id="fig|889378.3.peg.232"/>
<keyword evidence="1 2" id="KW-0597">Phosphoprotein</keyword>